<keyword evidence="1" id="KW-0812">Transmembrane</keyword>
<comment type="caution">
    <text evidence="2">The sequence shown here is derived from an EMBL/GenBank/DDBJ whole genome shotgun (WGS) entry which is preliminary data.</text>
</comment>
<organism evidence="2 3">
    <name type="scientific">Daphnia magna</name>
    <dbReference type="NCBI Taxonomy" id="35525"/>
    <lineage>
        <taxon>Eukaryota</taxon>
        <taxon>Metazoa</taxon>
        <taxon>Ecdysozoa</taxon>
        <taxon>Arthropoda</taxon>
        <taxon>Crustacea</taxon>
        <taxon>Branchiopoda</taxon>
        <taxon>Diplostraca</taxon>
        <taxon>Cladocera</taxon>
        <taxon>Anomopoda</taxon>
        <taxon>Daphniidae</taxon>
        <taxon>Daphnia</taxon>
    </lineage>
</organism>
<dbReference type="EMBL" id="LRGB01015028">
    <property type="protein sequence ID" value="KZR99004.1"/>
    <property type="molecule type" value="Genomic_DNA"/>
</dbReference>
<accession>A0A162D595</accession>
<evidence type="ECO:0000313" key="2">
    <source>
        <dbReference type="EMBL" id="KZR99004.1"/>
    </source>
</evidence>
<keyword evidence="1" id="KW-0472">Membrane</keyword>
<gene>
    <name evidence="2" type="ORF">APZ42_005317</name>
</gene>
<feature type="transmembrane region" description="Helical" evidence="1">
    <location>
        <begin position="36"/>
        <end position="62"/>
    </location>
</feature>
<reference evidence="2 3" key="1">
    <citation type="submission" date="2016-03" db="EMBL/GenBank/DDBJ databases">
        <title>EvidentialGene: Evidence-directed Construction of Genes on Genomes.</title>
        <authorList>
            <person name="Gilbert D.G."/>
            <person name="Choi J.-H."/>
            <person name="Mockaitis K."/>
            <person name="Colbourne J."/>
            <person name="Pfrender M."/>
        </authorList>
    </citation>
    <scope>NUCLEOTIDE SEQUENCE [LARGE SCALE GENOMIC DNA]</scope>
    <source>
        <strain evidence="2 3">Xinb3</strain>
        <tissue evidence="2">Complete organism</tissue>
    </source>
</reference>
<proteinExistence type="predicted"/>
<sequence>MTAKTAAKEDGRTNEELHNRHWDGTNRIDARKKGEFLFLGFFYFLLSSSKSLCPSSGIRLLALRMATSKVM</sequence>
<evidence type="ECO:0000256" key="1">
    <source>
        <dbReference type="SAM" id="Phobius"/>
    </source>
</evidence>
<keyword evidence="1" id="KW-1133">Transmembrane helix</keyword>
<dbReference type="Proteomes" id="UP000076858">
    <property type="component" value="Unassembled WGS sequence"/>
</dbReference>
<protein>
    <submittedName>
        <fullName evidence="2">Uncharacterized protein</fullName>
    </submittedName>
</protein>
<name>A0A162D595_9CRUS</name>
<keyword evidence="3" id="KW-1185">Reference proteome</keyword>
<evidence type="ECO:0000313" key="3">
    <source>
        <dbReference type="Proteomes" id="UP000076858"/>
    </source>
</evidence>
<dbReference type="AlphaFoldDB" id="A0A162D595"/>